<dbReference type="Gene3D" id="3.40.630.110">
    <property type="entry name" value="GNAT acetyltransferase-like"/>
    <property type="match status" value="1"/>
</dbReference>
<proteinExistence type="predicted"/>
<dbReference type="Gene3D" id="3.40.630.30">
    <property type="match status" value="1"/>
</dbReference>
<accession>A0A1V9FUZ8</accession>
<sequence>MHIIHKVDTALKAKLVPFFNTHHRVDLGIDSLLDGQSGKQISVVVDNVTDPKIAFIRYGTFGVLAGDATHDKAAALIQSIELPCAIQPSPEPWMNLLQYTYAEKLKKTERFSFTHTFIEVAELNRIIEQNAGGYKVHEIDAATAQAMETDEWHKYHLSNYHSPDDFSANALASGIFIDGTPASVCSAALRCSYGIELNVITLPQFRNKGLAAIVSAATIKKAIEQNLVPHWDAANERSARLAMRLGFKPAGSYFTHYISA</sequence>
<dbReference type="InterPro" id="IPR042573">
    <property type="entry name" value="GNAT_acetyltra_N"/>
</dbReference>
<dbReference type="Proteomes" id="UP000192276">
    <property type="component" value="Unassembled WGS sequence"/>
</dbReference>
<dbReference type="InterPro" id="IPR016181">
    <property type="entry name" value="Acyl_CoA_acyltransferase"/>
</dbReference>
<dbReference type="STRING" id="550983.A4R26_18010"/>
<dbReference type="InterPro" id="IPR000182">
    <property type="entry name" value="GNAT_dom"/>
</dbReference>
<dbReference type="SUPFAM" id="SSF55729">
    <property type="entry name" value="Acyl-CoA N-acyltransferases (Nat)"/>
    <property type="match status" value="1"/>
</dbReference>
<dbReference type="Pfam" id="PF12746">
    <property type="entry name" value="GNAT_acetyltran"/>
    <property type="match status" value="1"/>
</dbReference>
<comment type="caution">
    <text evidence="2">The sequence shown here is derived from an EMBL/GenBank/DDBJ whole genome shotgun (WGS) entry which is preliminary data.</text>
</comment>
<organism evidence="2 3">
    <name type="scientific">Niastella populi</name>
    <dbReference type="NCBI Taxonomy" id="550983"/>
    <lineage>
        <taxon>Bacteria</taxon>
        <taxon>Pseudomonadati</taxon>
        <taxon>Bacteroidota</taxon>
        <taxon>Chitinophagia</taxon>
        <taxon>Chitinophagales</taxon>
        <taxon>Chitinophagaceae</taxon>
        <taxon>Niastella</taxon>
    </lineage>
</organism>
<evidence type="ECO:0000313" key="2">
    <source>
        <dbReference type="EMBL" id="OQP62175.1"/>
    </source>
</evidence>
<gene>
    <name evidence="2" type="ORF">A4R26_18010</name>
</gene>
<dbReference type="AlphaFoldDB" id="A0A1V9FUZ8"/>
<evidence type="ECO:0000259" key="1">
    <source>
        <dbReference type="PROSITE" id="PS51186"/>
    </source>
</evidence>
<feature type="domain" description="N-acetyltransferase" evidence="1">
    <location>
        <begin position="118"/>
        <end position="260"/>
    </location>
</feature>
<dbReference type="PANTHER" id="PTHR31143">
    <property type="match status" value="1"/>
</dbReference>
<evidence type="ECO:0000313" key="3">
    <source>
        <dbReference type="Proteomes" id="UP000192276"/>
    </source>
</evidence>
<dbReference type="GO" id="GO:0016747">
    <property type="term" value="F:acyltransferase activity, transferring groups other than amino-acyl groups"/>
    <property type="evidence" value="ECO:0007669"/>
    <property type="project" value="InterPro"/>
</dbReference>
<keyword evidence="3" id="KW-1185">Reference proteome</keyword>
<reference evidence="3" key="1">
    <citation type="submission" date="2016-04" db="EMBL/GenBank/DDBJ databases">
        <authorList>
            <person name="Chen L."/>
            <person name="Zhuang W."/>
            <person name="Wang G."/>
        </authorList>
    </citation>
    <scope>NUCLEOTIDE SEQUENCE [LARGE SCALE GENOMIC DNA]</scope>
    <source>
        <strain evidence="3">208</strain>
    </source>
</reference>
<protein>
    <recommendedName>
        <fullName evidence="1">N-acetyltransferase domain-containing protein</fullName>
    </recommendedName>
</protein>
<dbReference type="PANTHER" id="PTHR31143:SF2">
    <property type="entry name" value="FR47-LIKE DOMAIN-CONTAINING PROTEIN-RELATED"/>
    <property type="match status" value="1"/>
</dbReference>
<dbReference type="EMBL" id="LWBP01000123">
    <property type="protein sequence ID" value="OQP62175.1"/>
    <property type="molecule type" value="Genomic_DNA"/>
</dbReference>
<name>A0A1V9FUZ8_9BACT</name>
<dbReference type="OrthoDB" id="7054616at2"/>
<dbReference type="InterPro" id="IPR027365">
    <property type="entry name" value="GNAT_acetyltra_YdfB-like"/>
</dbReference>
<dbReference type="PROSITE" id="PS51186">
    <property type="entry name" value="GNAT"/>
    <property type="match status" value="1"/>
</dbReference>
<dbReference type="RefSeq" id="WP_081163963.1">
    <property type="nucleotide sequence ID" value="NZ_LWBP01000123.1"/>
</dbReference>